<organism evidence="3 4">
    <name type="scientific">Collybiopsis luxurians FD-317 M1</name>
    <dbReference type="NCBI Taxonomy" id="944289"/>
    <lineage>
        <taxon>Eukaryota</taxon>
        <taxon>Fungi</taxon>
        <taxon>Dikarya</taxon>
        <taxon>Basidiomycota</taxon>
        <taxon>Agaricomycotina</taxon>
        <taxon>Agaricomycetes</taxon>
        <taxon>Agaricomycetidae</taxon>
        <taxon>Agaricales</taxon>
        <taxon>Marasmiineae</taxon>
        <taxon>Omphalotaceae</taxon>
        <taxon>Collybiopsis</taxon>
        <taxon>Collybiopsis luxurians</taxon>
    </lineage>
</organism>
<reference evidence="3 4" key="1">
    <citation type="submission" date="2014-04" db="EMBL/GenBank/DDBJ databases">
        <title>Evolutionary Origins and Diversification of the Mycorrhizal Mutualists.</title>
        <authorList>
            <consortium name="DOE Joint Genome Institute"/>
            <consortium name="Mycorrhizal Genomics Consortium"/>
            <person name="Kohler A."/>
            <person name="Kuo A."/>
            <person name="Nagy L.G."/>
            <person name="Floudas D."/>
            <person name="Copeland A."/>
            <person name="Barry K.W."/>
            <person name="Cichocki N."/>
            <person name="Veneault-Fourrey C."/>
            <person name="LaButti K."/>
            <person name="Lindquist E.A."/>
            <person name="Lipzen A."/>
            <person name="Lundell T."/>
            <person name="Morin E."/>
            <person name="Murat C."/>
            <person name="Riley R."/>
            <person name="Ohm R."/>
            <person name="Sun H."/>
            <person name="Tunlid A."/>
            <person name="Henrissat B."/>
            <person name="Grigoriev I.V."/>
            <person name="Hibbett D.S."/>
            <person name="Martin F."/>
        </authorList>
    </citation>
    <scope>NUCLEOTIDE SEQUENCE [LARGE SCALE GENOMIC DNA]</scope>
    <source>
        <strain evidence="3 4">FD-317 M1</strain>
    </source>
</reference>
<proteinExistence type="predicted"/>
<dbReference type="HOGENOM" id="CLU_000288_6_7_1"/>
<evidence type="ECO:0000313" key="3">
    <source>
        <dbReference type="EMBL" id="KIK59998.1"/>
    </source>
</evidence>
<accession>A0A0D0CVI4</accession>
<evidence type="ECO:0000313" key="4">
    <source>
        <dbReference type="Proteomes" id="UP000053593"/>
    </source>
</evidence>
<protein>
    <recommendedName>
        <fullName evidence="2">Nephrocystin 3-like N-terminal domain-containing protein</fullName>
    </recommendedName>
</protein>
<name>A0A0D0CVI4_9AGAR</name>
<feature type="non-terminal residue" evidence="3">
    <location>
        <position position="1"/>
    </location>
</feature>
<feature type="non-terminal residue" evidence="3">
    <location>
        <position position="128"/>
    </location>
</feature>
<evidence type="ECO:0000259" key="2">
    <source>
        <dbReference type="Pfam" id="PF24883"/>
    </source>
</evidence>
<dbReference type="AlphaFoldDB" id="A0A0D0CVI4"/>
<sequence>ILIIDGLDECSNEGNEWERILSTLAEMVQKFSLPIRILICSRPEPRIKECFGESKFSDICRWMPLDSTYEASRDIRVFLIDGFRKILLRHSHSMVHVSRPWPASVQVEYLVRKASGQFIYASTVLKYI</sequence>
<dbReference type="EMBL" id="KN834777">
    <property type="protein sequence ID" value="KIK59998.1"/>
    <property type="molecule type" value="Genomic_DNA"/>
</dbReference>
<gene>
    <name evidence="3" type="ORF">GYMLUDRAFT_144488</name>
</gene>
<dbReference type="Pfam" id="PF24883">
    <property type="entry name" value="NPHP3_N"/>
    <property type="match status" value="1"/>
</dbReference>
<dbReference type="InterPro" id="IPR056884">
    <property type="entry name" value="NPHP3-like_N"/>
</dbReference>
<keyword evidence="1" id="KW-0677">Repeat</keyword>
<evidence type="ECO:0000256" key="1">
    <source>
        <dbReference type="ARBA" id="ARBA00022737"/>
    </source>
</evidence>
<feature type="domain" description="Nephrocystin 3-like N-terminal" evidence="2">
    <location>
        <begin position="1"/>
        <end position="42"/>
    </location>
</feature>
<dbReference type="OrthoDB" id="2970937at2759"/>
<keyword evidence="4" id="KW-1185">Reference proteome</keyword>
<dbReference type="Proteomes" id="UP000053593">
    <property type="component" value="Unassembled WGS sequence"/>
</dbReference>